<dbReference type="Proteomes" id="UP000004848">
    <property type="component" value="Unassembled WGS sequence"/>
</dbReference>
<comment type="caution">
    <text evidence="1">The sequence shown here is derived from an EMBL/GenBank/DDBJ whole genome shotgun (WGS) entry which is preliminary data.</text>
</comment>
<reference evidence="1 2" key="1">
    <citation type="submission" date="2006-05" db="EMBL/GenBank/DDBJ databases">
        <authorList>
            <person name="King G."/>
            <person name="Ferriera S."/>
            <person name="Johnson J."/>
            <person name="Kravitz S."/>
            <person name="Beeson K."/>
            <person name="Sutton G."/>
            <person name="Rogers Y.-H."/>
            <person name="Friedman R."/>
            <person name="Frazier M."/>
            <person name="Venter J.C."/>
        </authorList>
    </citation>
    <scope>NUCLEOTIDE SEQUENCE [LARGE SCALE GENOMIC DNA]</scope>
    <source>
        <strain evidence="2">ATCC 25650 / DSM 13394 / JCM 20685 / NBRC 16684 / NCIMB 2208 / IAM 12614 / B1</strain>
    </source>
</reference>
<accession>A0NUN2</accession>
<organism evidence="1 2">
    <name type="scientific">Roseibium aggregatum (strain ATCC 25650 / DSM 13394 / JCM 20685 / NBRC 16684 / NCIMB 2208 / IAM 12614 / B1)</name>
    <name type="common">Stappia aggregata</name>
    <dbReference type="NCBI Taxonomy" id="384765"/>
    <lineage>
        <taxon>Bacteria</taxon>
        <taxon>Pseudomonadati</taxon>
        <taxon>Pseudomonadota</taxon>
        <taxon>Alphaproteobacteria</taxon>
        <taxon>Hyphomicrobiales</taxon>
        <taxon>Stappiaceae</taxon>
        <taxon>Roseibium</taxon>
    </lineage>
</organism>
<sequence>MEFLSRTTLERNALKMTRLTLFPTPDEPAWSLDQTNQPQLTLLQFTFTQT</sequence>
<name>A0NUN2_ROSAI</name>
<proteinExistence type="predicted"/>
<evidence type="ECO:0000313" key="1">
    <source>
        <dbReference type="EMBL" id="EAV43634.1"/>
    </source>
</evidence>
<dbReference type="AlphaFoldDB" id="A0NUN2"/>
<evidence type="ECO:0000313" key="2">
    <source>
        <dbReference type="Proteomes" id="UP000004848"/>
    </source>
</evidence>
<protein>
    <submittedName>
        <fullName evidence="1">Uncharacterized protein</fullName>
    </submittedName>
</protein>
<gene>
    <name evidence="1" type="ORF">SIAM614_03116</name>
</gene>
<dbReference type="EMBL" id="AAUW01000009">
    <property type="protein sequence ID" value="EAV43634.1"/>
    <property type="molecule type" value="Genomic_DNA"/>
</dbReference>